<dbReference type="InterPro" id="IPR036097">
    <property type="entry name" value="HisK_dim/P_sf"/>
</dbReference>
<feature type="transmembrane region" description="Helical" evidence="14">
    <location>
        <begin position="37"/>
        <end position="57"/>
    </location>
</feature>
<evidence type="ECO:0000256" key="11">
    <source>
        <dbReference type="ARBA" id="ARBA00022989"/>
    </source>
</evidence>
<keyword evidence="17" id="KW-1185">Reference proteome</keyword>
<dbReference type="SUPFAM" id="SSF55874">
    <property type="entry name" value="ATPase domain of HSP90 chaperone/DNA topoisomerase II/histidine kinase"/>
    <property type="match status" value="1"/>
</dbReference>
<keyword evidence="10 16" id="KW-0067">ATP-binding</keyword>
<evidence type="ECO:0000313" key="17">
    <source>
        <dbReference type="Proteomes" id="UP001527882"/>
    </source>
</evidence>
<dbReference type="EC" id="2.7.13.3" evidence="3"/>
<keyword evidence="6" id="KW-0808">Transferase</keyword>
<dbReference type="PROSITE" id="PS50109">
    <property type="entry name" value="HIS_KIN"/>
    <property type="match status" value="1"/>
</dbReference>
<evidence type="ECO:0000313" key="16">
    <source>
        <dbReference type="EMBL" id="MCZ8514232.1"/>
    </source>
</evidence>
<evidence type="ECO:0000256" key="8">
    <source>
        <dbReference type="ARBA" id="ARBA00022741"/>
    </source>
</evidence>
<dbReference type="InterPro" id="IPR003661">
    <property type="entry name" value="HisK_dim/P_dom"/>
</dbReference>
<feature type="domain" description="Histidine kinase" evidence="15">
    <location>
        <begin position="211"/>
        <end position="418"/>
    </location>
</feature>
<evidence type="ECO:0000256" key="2">
    <source>
        <dbReference type="ARBA" id="ARBA00004651"/>
    </source>
</evidence>
<evidence type="ECO:0000256" key="12">
    <source>
        <dbReference type="ARBA" id="ARBA00023012"/>
    </source>
</evidence>
<dbReference type="SMART" id="SM00387">
    <property type="entry name" value="HATPase_c"/>
    <property type="match status" value="1"/>
</dbReference>
<dbReference type="Gene3D" id="1.10.287.130">
    <property type="match status" value="1"/>
</dbReference>
<feature type="transmembrane region" description="Helical" evidence="14">
    <location>
        <begin position="7"/>
        <end position="25"/>
    </location>
</feature>
<dbReference type="Pfam" id="PF00512">
    <property type="entry name" value="HisKA"/>
    <property type="match status" value="1"/>
</dbReference>
<comment type="subcellular location">
    <subcellularLocation>
        <location evidence="2">Cell membrane</location>
        <topology evidence="2">Multi-pass membrane protein</topology>
    </subcellularLocation>
</comment>
<evidence type="ECO:0000256" key="5">
    <source>
        <dbReference type="ARBA" id="ARBA00022553"/>
    </source>
</evidence>
<dbReference type="RefSeq" id="WP_269882758.1">
    <property type="nucleotide sequence ID" value="NZ_JAQAGZ010000011.1"/>
</dbReference>
<gene>
    <name evidence="16" type="ORF">O9H85_17720</name>
</gene>
<comment type="caution">
    <text evidence="16">The sequence shown here is derived from an EMBL/GenBank/DDBJ whole genome shotgun (WGS) entry which is preliminary data.</text>
</comment>
<evidence type="ECO:0000259" key="15">
    <source>
        <dbReference type="PROSITE" id="PS50109"/>
    </source>
</evidence>
<dbReference type="Pfam" id="PF07694">
    <property type="entry name" value="5TM-5TMR_LYT"/>
    <property type="match status" value="1"/>
</dbReference>
<keyword evidence="13 14" id="KW-0472">Membrane</keyword>
<dbReference type="InterPro" id="IPR004358">
    <property type="entry name" value="Sig_transdc_His_kin-like_C"/>
</dbReference>
<feature type="transmembrane region" description="Helical" evidence="14">
    <location>
        <begin position="99"/>
        <end position="118"/>
    </location>
</feature>
<feature type="transmembrane region" description="Helical" evidence="14">
    <location>
        <begin position="130"/>
        <end position="149"/>
    </location>
</feature>
<evidence type="ECO:0000256" key="4">
    <source>
        <dbReference type="ARBA" id="ARBA00022475"/>
    </source>
</evidence>
<keyword evidence="12" id="KW-0902">Two-component regulatory system</keyword>
<dbReference type="InterPro" id="IPR036890">
    <property type="entry name" value="HATPase_C_sf"/>
</dbReference>
<dbReference type="PANTHER" id="PTHR43065:SF46">
    <property type="entry name" value="C4-DICARBOXYLATE TRANSPORT SENSOR PROTEIN DCTB"/>
    <property type="match status" value="1"/>
</dbReference>
<evidence type="ECO:0000256" key="13">
    <source>
        <dbReference type="ARBA" id="ARBA00023136"/>
    </source>
</evidence>
<evidence type="ECO:0000256" key="9">
    <source>
        <dbReference type="ARBA" id="ARBA00022777"/>
    </source>
</evidence>
<dbReference type="CDD" id="cd00082">
    <property type="entry name" value="HisKA"/>
    <property type="match status" value="1"/>
</dbReference>
<keyword evidence="5" id="KW-0597">Phosphoprotein</keyword>
<dbReference type="Pfam" id="PF02518">
    <property type="entry name" value="HATPase_c"/>
    <property type="match status" value="1"/>
</dbReference>
<dbReference type="SMART" id="SM00388">
    <property type="entry name" value="HisKA"/>
    <property type="match status" value="1"/>
</dbReference>
<dbReference type="EMBL" id="JAQAGZ010000011">
    <property type="protein sequence ID" value="MCZ8514232.1"/>
    <property type="molecule type" value="Genomic_DNA"/>
</dbReference>
<evidence type="ECO:0000256" key="7">
    <source>
        <dbReference type="ARBA" id="ARBA00022692"/>
    </source>
</evidence>
<evidence type="ECO:0000256" key="1">
    <source>
        <dbReference type="ARBA" id="ARBA00000085"/>
    </source>
</evidence>
<dbReference type="PRINTS" id="PR00344">
    <property type="entry name" value="BCTRLSENSOR"/>
</dbReference>
<dbReference type="InterPro" id="IPR003594">
    <property type="entry name" value="HATPase_dom"/>
</dbReference>
<proteinExistence type="predicted"/>
<organism evidence="16 17">
    <name type="scientific">Paenibacillus gyeongsangnamensis</name>
    <dbReference type="NCBI Taxonomy" id="3388067"/>
    <lineage>
        <taxon>Bacteria</taxon>
        <taxon>Bacillati</taxon>
        <taxon>Bacillota</taxon>
        <taxon>Bacilli</taxon>
        <taxon>Bacillales</taxon>
        <taxon>Paenibacillaceae</taxon>
        <taxon>Paenibacillus</taxon>
    </lineage>
</organism>
<keyword evidence="11 14" id="KW-1133">Transmembrane helix</keyword>
<dbReference type="PANTHER" id="PTHR43065">
    <property type="entry name" value="SENSOR HISTIDINE KINASE"/>
    <property type="match status" value="1"/>
</dbReference>
<dbReference type="InterPro" id="IPR005467">
    <property type="entry name" value="His_kinase_dom"/>
</dbReference>
<evidence type="ECO:0000256" key="3">
    <source>
        <dbReference type="ARBA" id="ARBA00012438"/>
    </source>
</evidence>
<reference evidence="16 17" key="1">
    <citation type="submission" date="2022-12" db="EMBL/GenBank/DDBJ databases">
        <title>Draft genome sequence of Paenibacillus sp. dW9.</title>
        <authorList>
            <person name="Choi E.-W."/>
            <person name="Kim D.-U."/>
        </authorList>
    </citation>
    <scope>NUCLEOTIDE SEQUENCE [LARGE SCALE GENOMIC DNA]</scope>
    <source>
        <strain evidence="17">dW9</strain>
    </source>
</reference>
<evidence type="ECO:0000256" key="6">
    <source>
        <dbReference type="ARBA" id="ARBA00022679"/>
    </source>
</evidence>
<dbReference type="GO" id="GO:0005524">
    <property type="term" value="F:ATP binding"/>
    <property type="evidence" value="ECO:0007669"/>
    <property type="project" value="UniProtKB-KW"/>
</dbReference>
<name>A0ABT4QBG6_9BACL</name>
<dbReference type="Proteomes" id="UP001527882">
    <property type="component" value="Unassembled WGS sequence"/>
</dbReference>
<comment type="catalytic activity">
    <reaction evidence="1">
        <text>ATP + protein L-histidine = ADP + protein N-phospho-L-histidine.</text>
        <dbReference type="EC" id="2.7.13.3"/>
    </reaction>
</comment>
<keyword evidence="9" id="KW-0418">Kinase</keyword>
<keyword evidence="4" id="KW-1003">Cell membrane</keyword>
<keyword evidence="7 14" id="KW-0812">Transmembrane</keyword>
<evidence type="ECO:0000256" key="14">
    <source>
        <dbReference type="SAM" id="Phobius"/>
    </source>
</evidence>
<keyword evidence="8" id="KW-0547">Nucleotide-binding</keyword>
<evidence type="ECO:0000256" key="10">
    <source>
        <dbReference type="ARBA" id="ARBA00022840"/>
    </source>
</evidence>
<dbReference type="SUPFAM" id="SSF47384">
    <property type="entry name" value="Homodimeric domain of signal transducing histidine kinase"/>
    <property type="match status" value="1"/>
</dbReference>
<dbReference type="Gene3D" id="3.30.565.10">
    <property type="entry name" value="Histidine kinase-like ATPase, C-terminal domain"/>
    <property type="match status" value="1"/>
</dbReference>
<protein>
    <recommendedName>
        <fullName evidence="3">histidine kinase</fullName>
        <ecNumber evidence="3">2.7.13.3</ecNumber>
    </recommendedName>
</protein>
<accession>A0ABT4QBG6</accession>
<sequence length="424" mass="47566">MLSIFKDFLLNIFFIFSPLVLYQFIYKTKSNVTLYRFLLYILFSFALIVTMSLPFNLDGLIYDFRSIPFVVGSLYGGTLVSILLYAALVLYRYTMGSPYPVIYAVSFLPSLALILLSLKRYQDLTTAKKIALTIALCTAVKLLTFFIYLSWIGDLGRLLNKPIETIETYVLQSIIAAFCIYIIESLNTYFSLQDEIIKSEKIRIVSDLAASVAHEIRNPLTSVRGFIQLLGDGGLTEERRVFYQQISLAELDRAQLIISEYLSLAKPDLEKIESIDMNVETDYVSKVLQTYANFNNIELEVALDQNPIVIIGDKSKLHQALVNLGKNAVEAMPDGGKLQFKVSRDQDLCLLNITDTGTGMTKEQLNRLGTPYYSTKEKGTGLGTMVSFGIIKKMNGTIDIKSEPGTGTEYTISFPMSGQFTNEA</sequence>
<feature type="transmembrane region" description="Helical" evidence="14">
    <location>
        <begin position="69"/>
        <end position="93"/>
    </location>
</feature>
<dbReference type="InterPro" id="IPR011620">
    <property type="entry name" value="Sig_transdc_His_kinase_LytS_TM"/>
</dbReference>